<evidence type="ECO:0000313" key="3">
    <source>
        <dbReference type="EMBL" id="RXR27612.1"/>
    </source>
</evidence>
<accession>A0A4Q1KFP3</accession>
<dbReference type="Gene3D" id="1.25.40.10">
    <property type="entry name" value="Tetratricopeptide repeat domain"/>
    <property type="match status" value="1"/>
</dbReference>
<feature type="domain" description="SPOR" evidence="2">
    <location>
        <begin position="348"/>
        <end position="440"/>
    </location>
</feature>
<dbReference type="InterPro" id="IPR007730">
    <property type="entry name" value="SPOR-like_dom"/>
</dbReference>
<dbReference type="Pfam" id="PF07721">
    <property type="entry name" value="TPR_4"/>
    <property type="match status" value="1"/>
</dbReference>
<gene>
    <name evidence="3" type="ORF">EQG66_11975</name>
</gene>
<dbReference type="EMBL" id="SBKP01000012">
    <property type="protein sequence ID" value="RXR27612.1"/>
    <property type="molecule type" value="Genomic_DNA"/>
</dbReference>
<keyword evidence="1" id="KW-0802">TPR repeat</keyword>
<dbReference type="InterPro" id="IPR011990">
    <property type="entry name" value="TPR-like_helical_dom_sf"/>
</dbReference>
<evidence type="ECO:0000259" key="2">
    <source>
        <dbReference type="PROSITE" id="PS51724"/>
    </source>
</evidence>
<dbReference type="SUPFAM" id="SSF48452">
    <property type="entry name" value="TPR-like"/>
    <property type="match status" value="1"/>
</dbReference>
<sequence>MVATSMVGCTGQALHTQAGVSAGKLATMADAQARDAEKALAAKDAAKAIQIAEAAVATSPDKADYRTLLGRAYLMDGRFASARTAFEDALTLGATDGRTVVNLALIHVAQGDKAAAQRLLTERVDQLTAADYGLAMAMAGNPDEAIRVLSQAIHAPTAGAKERQNLAYAYALSGQWTEARQIASLDLAPVDAAKRVLGWAQAAQPGADSQRVIAMMGVAPRADDAGLPVRLALGANQSAPTQLADAAPATDFIPAPIADEPAPAPTPVPALASASEDERQAIVPEFIPAPRKPIRVAVAAPEALAAPAPAASGQTSLSPLLRTPTPGPLLKNPVPGARTVALWQPVDAAKGSTWLVQLGAFSSPQSAQAGWTQAVRGNERLGLFPQVITQANVNGRNFHRVAIAGFGDRAGAVRLCDSVRAQGGSCFVRMGGPEAAPIRWAKAKAPARLAMR</sequence>
<dbReference type="InterPro" id="IPR011717">
    <property type="entry name" value="TPR-4"/>
</dbReference>
<dbReference type="OrthoDB" id="7388953at2"/>
<protein>
    <submittedName>
        <fullName evidence="3">Tetratricopeptide repeat protein</fullName>
    </submittedName>
</protein>
<comment type="caution">
    <text evidence="3">The sequence shown here is derived from an EMBL/GenBank/DDBJ whole genome shotgun (WGS) entry which is preliminary data.</text>
</comment>
<dbReference type="AlphaFoldDB" id="A0A4Q1KFP3"/>
<dbReference type="Gene3D" id="3.30.70.1070">
    <property type="entry name" value="Sporulation related repeat"/>
    <property type="match status" value="1"/>
</dbReference>
<evidence type="ECO:0000313" key="4">
    <source>
        <dbReference type="Proteomes" id="UP000290958"/>
    </source>
</evidence>
<dbReference type="GO" id="GO:0042802">
    <property type="term" value="F:identical protein binding"/>
    <property type="evidence" value="ECO:0007669"/>
    <property type="project" value="InterPro"/>
</dbReference>
<organism evidence="3 4">
    <name type="scientific">Sphingobium fluviale</name>
    <dbReference type="NCBI Taxonomy" id="2506423"/>
    <lineage>
        <taxon>Bacteria</taxon>
        <taxon>Pseudomonadati</taxon>
        <taxon>Pseudomonadota</taxon>
        <taxon>Alphaproteobacteria</taxon>
        <taxon>Sphingomonadales</taxon>
        <taxon>Sphingomonadaceae</taxon>
        <taxon>Sphingobium</taxon>
    </lineage>
</organism>
<dbReference type="GO" id="GO:0042834">
    <property type="term" value="F:peptidoglycan binding"/>
    <property type="evidence" value="ECO:0007669"/>
    <property type="project" value="InterPro"/>
</dbReference>
<dbReference type="SUPFAM" id="SSF110997">
    <property type="entry name" value="Sporulation related repeat"/>
    <property type="match status" value="1"/>
</dbReference>
<name>A0A4Q1KFP3_9SPHN</name>
<feature type="repeat" description="TPR" evidence="1">
    <location>
        <begin position="63"/>
        <end position="96"/>
    </location>
</feature>
<proteinExistence type="predicted"/>
<dbReference type="Pfam" id="PF14559">
    <property type="entry name" value="TPR_19"/>
    <property type="match status" value="1"/>
</dbReference>
<evidence type="ECO:0000256" key="1">
    <source>
        <dbReference type="PROSITE-ProRule" id="PRU00339"/>
    </source>
</evidence>
<dbReference type="InterPro" id="IPR036680">
    <property type="entry name" value="SPOR-like_sf"/>
</dbReference>
<dbReference type="Proteomes" id="UP000290958">
    <property type="component" value="Unassembled WGS sequence"/>
</dbReference>
<dbReference type="Pfam" id="PF05036">
    <property type="entry name" value="SPOR"/>
    <property type="match status" value="1"/>
</dbReference>
<dbReference type="PROSITE" id="PS51724">
    <property type="entry name" value="SPOR"/>
    <property type="match status" value="1"/>
</dbReference>
<dbReference type="InterPro" id="IPR019734">
    <property type="entry name" value="TPR_rpt"/>
</dbReference>
<keyword evidence="4" id="KW-1185">Reference proteome</keyword>
<dbReference type="PROSITE" id="PS50005">
    <property type="entry name" value="TPR"/>
    <property type="match status" value="1"/>
</dbReference>
<reference evidence="4" key="1">
    <citation type="submission" date="2019-01" db="EMBL/GenBank/DDBJ databases">
        <title>Cytophagaceae bacterium strain CAR-16.</title>
        <authorList>
            <person name="Chen W.-M."/>
        </authorList>
    </citation>
    <scope>NUCLEOTIDE SEQUENCE [LARGE SCALE GENOMIC DNA]</scope>
    <source>
        <strain evidence="4">CHR27</strain>
    </source>
</reference>